<gene>
    <name evidence="1" type="ORF">Tci_881767</name>
</gene>
<proteinExistence type="predicted"/>
<name>A0A699TKY5_TANCI</name>
<protein>
    <submittedName>
        <fullName evidence="1">Reverse transcriptase domain-containing protein</fullName>
    </submittedName>
</protein>
<sequence length="148" mass="16929">IIAKDLKDDEKETLFFDHHDDPSFLRPPPEPPDVETFFEPNSGVLTTNVVKDTRTKCSNLEPIVKSSSPTLTSFGESDFFLEEIKDFLNDDSIPTGIENYLYDPEGDIIYLEKLLNEDPFQLPLMDLKQVEETKAKSSIEEVPIERAY</sequence>
<dbReference type="GO" id="GO:0003964">
    <property type="term" value="F:RNA-directed DNA polymerase activity"/>
    <property type="evidence" value="ECO:0007669"/>
    <property type="project" value="UniProtKB-KW"/>
</dbReference>
<organism evidence="1">
    <name type="scientific">Tanacetum cinerariifolium</name>
    <name type="common">Dalmatian daisy</name>
    <name type="synonym">Chrysanthemum cinerariifolium</name>
    <dbReference type="NCBI Taxonomy" id="118510"/>
    <lineage>
        <taxon>Eukaryota</taxon>
        <taxon>Viridiplantae</taxon>
        <taxon>Streptophyta</taxon>
        <taxon>Embryophyta</taxon>
        <taxon>Tracheophyta</taxon>
        <taxon>Spermatophyta</taxon>
        <taxon>Magnoliopsida</taxon>
        <taxon>eudicotyledons</taxon>
        <taxon>Gunneridae</taxon>
        <taxon>Pentapetalae</taxon>
        <taxon>asterids</taxon>
        <taxon>campanulids</taxon>
        <taxon>Asterales</taxon>
        <taxon>Asteraceae</taxon>
        <taxon>Asteroideae</taxon>
        <taxon>Anthemideae</taxon>
        <taxon>Anthemidinae</taxon>
        <taxon>Tanacetum</taxon>
    </lineage>
</organism>
<comment type="caution">
    <text evidence="1">The sequence shown here is derived from an EMBL/GenBank/DDBJ whole genome shotgun (WGS) entry which is preliminary data.</text>
</comment>
<keyword evidence="1" id="KW-0548">Nucleotidyltransferase</keyword>
<feature type="non-terminal residue" evidence="1">
    <location>
        <position position="1"/>
    </location>
</feature>
<reference evidence="1" key="1">
    <citation type="journal article" date="2019" name="Sci. Rep.">
        <title>Draft genome of Tanacetum cinerariifolium, the natural source of mosquito coil.</title>
        <authorList>
            <person name="Yamashiro T."/>
            <person name="Shiraishi A."/>
            <person name="Satake H."/>
            <person name="Nakayama K."/>
        </authorList>
    </citation>
    <scope>NUCLEOTIDE SEQUENCE</scope>
</reference>
<dbReference type="EMBL" id="BKCJ011247953">
    <property type="protein sequence ID" value="GFD09798.1"/>
    <property type="molecule type" value="Genomic_DNA"/>
</dbReference>
<evidence type="ECO:0000313" key="1">
    <source>
        <dbReference type="EMBL" id="GFD09798.1"/>
    </source>
</evidence>
<keyword evidence="1" id="KW-0808">Transferase</keyword>
<keyword evidence="1" id="KW-0695">RNA-directed DNA polymerase</keyword>
<dbReference type="AlphaFoldDB" id="A0A699TKY5"/>
<accession>A0A699TKY5</accession>